<reference evidence="3" key="1">
    <citation type="submission" date="2018-06" db="EMBL/GenBank/DDBJ databases">
        <authorList>
            <person name="Zhirakovskaya E."/>
        </authorList>
    </citation>
    <scope>NUCLEOTIDE SEQUENCE [LARGE SCALE GENOMIC DNA]</scope>
</reference>
<dbReference type="GeneID" id="64871481"/>
<feature type="compositionally biased region" description="Basic and acidic residues" evidence="1">
    <location>
        <begin position="52"/>
        <end position="61"/>
    </location>
</feature>
<protein>
    <submittedName>
        <fullName evidence="2">Uncharacterized protein</fullName>
    </submittedName>
</protein>
<accession>A0A345L0N9</accession>
<dbReference type="KEGG" id="vg:64871481"/>
<dbReference type="EMBL" id="MH513984">
    <property type="protein sequence ID" value="AXH48841.1"/>
    <property type="molecule type" value="Genomic_DNA"/>
</dbReference>
<evidence type="ECO:0000313" key="2">
    <source>
        <dbReference type="EMBL" id="AXH48841.1"/>
    </source>
</evidence>
<feature type="region of interest" description="Disordered" evidence="1">
    <location>
        <begin position="50"/>
        <end position="73"/>
    </location>
</feature>
<dbReference type="Proteomes" id="UP000259157">
    <property type="component" value="Segment"/>
</dbReference>
<dbReference type="RefSeq" id="YP_010061854.1">
    <property type="nucleotide sequence ID" value="NC_054787.1"/>
</dbReference>
<sequence>MTEYRKNLPEVGGTYNVELGGLPELPLWHPQAHPNRWPFPNAEAAERFANARKSERPDREVAILTPGGSRRVL</sequence>
<evidence type="ECO:0000256" key="1">
    <source>
        <dbReference type="SAM" id="MobiDB-lite"/>
    </source>
</evidence>
<name>A0A345L0N9_9CAUD</name>
<proteinExistence type="predicted"/>
<gene>
    <name evidence="2" type="primary">67</name>
    <name evidence="2" type="ORF">SEA_STEAMY_67</name>
</gene>
<keyword evidence="3" id="KW-1185">Reference proteome</keyword>
<organism evidence="2 3">
    <name type="scientific">Mycobacterium phage Steamy</name>
    <dbReference type="NCBI Taxonomy" id="2250309"/>
    <lineage>
        <taxon>Viruses</taxon>
        <taxon>Duplodnaviria</taxon>
        <taxon>Heunggongvirae</taxon>
        <taxon>Uroviricota</taxon>
        <taxon>Caudoviricetes</taxon>
        <taxon>Pharaohvirus</taxon>
        <taxon>Pharaohvirus steamy</taxon>
    </lineage>
</organism>
<evidence type="ECO:0000313" key="3">
    <source>
        <dbReference type="Proteomes" id="UP000259157"/>
    </source>
</evidence>